<evidence type="ECO:0000313" key="3">
    <source>
        <dbReference type="Proteomes" id="UP000663505"/>
    </source>
</evidence>
<accession>A0A9X7VYL4</accession>
<keyword evidence="1" id="KW-0732">Signal</keyword>
<dbReference type="SUPFAM" id="SSF49452">
    <property type="entry name" value="Starch-binding domain-like"/>
    <property type="match status" value="1"/>
</dbReference>
<keyword evidence="2" id="KW-0121">Carboxypeptidase</keyword>
<dbReference type="EMBL" id="CP071182">
    <property type="protein sequence ID" value="QSO47155.1"/>
    <property type="molecule type" value="Genomic_DNA"/>
</dbReference>
<dbReference type="RefSeq" id="WP_206656515.1">
    <property type="nucleotide sequence ID" value="NZ_CP071182.1"/>
</dbReference>
<dbReference type="InterPro" id="IPR051417">
    <property type="entry name" value="SDr/BOS_complex"/>
</dbReference>
<name>A0A9X7VYL4_9BACL</name>
<dbReference type="Pfam" id="PF13620">
    <property type="entry name" value="CarboxypepD_reg"/>
    <property type="match status" value="2"/>
</dbReference>
<dbReference type="GO" id="GO:0004180">
    <property type="term" value="F:carboxypeptidase activity"/>
    <property type="evidence" value="ECO:0007669"/>
    <property type="project" value="UniProtKB-KW"/>
</dbReference>
<dbReference type="Gene3D" id="2.60.40.1120">
    <property type="entry name" value="Carboxypeptidase-like, regulatory domain"/>
    <property type="match status" value="2"/>
</dbReference>
<dbReference type="GO" id="GO:0030246">
    <property type="term" value="F:carbohydrate binding"/>
    <property type="evidence" value="ECO:0007669"/>
    <property type="project" value="InterPro"/>
</dbReference>
<protein>
    <submittedName>
        <fullName evidence="2">Carboxypeptidase regulatory-like domain-containing protein</fullName>
    </submittedName>
</protein>
<keyword evidence="2" id="KW-0645">Protease</keyword>
<evidence type="ECO:0000313" key="2">
    <source>
        <dbReference type="EMBL" id="QSO47155.1"/>
    </source>
</evidence>
<sequence length="343" mass="37123">MNFARRNASTSRHPLRWSMTSLVVGLTLAMSTQSVLAMSAKVPTSSSSVVQTLEKVTAVHSQMNDAADERLYPRLMTINEDWNIQRPQQVVTGQVLDKQGQPAANAVVLLGNAAWGFASTTTNADGFYQFSDVPQGTYRVLARYAFNQRSAGTSLDMGESTLTVESGRLNQSNVTLSMVGSSLFGVITNATNRLCMLALVQMMDGSNQVIWEGFSNLNGMFDVELPAGHYKMKVFVGHATRVQSVSLLPSTKTSVCVVVPMTAMMGTVRSSSGTAVLNAWVYAFDKFGNVVARTLTDIHGQYLINGLVPGEYSVKVMKGNEFTSKGNIEVKTHVTTTVNLALP</sequence>
<evidence type="ECO:0000256" key="1">
    <source>
        <dbReference type="ARBA" id="ARBA00022729"/>
    </source>
</evidence>
<dbReference type="InterPro" id="IPR013784">
    <property type="entry name" value="Carb-bd-like_fold"/>
</dbReference>
<dbReference type="SUPFAM" id="SSF49464">
    <property type="entry name" value="Carboxypeptidase regulatory domain-like"/>
    <property type="match status" value="1"/>
</dbReference>
<keyword evidence="3" id="KW-1185">Reference proteome</keyword>
<reference evidence="2 3" key="1">
    <citation type="submission" date="2021-02" db="EMBL/GenBank/DDBJ databases">
        <title>Alicyclobacillus curvatus sp. nov. and Alicyclobacillus mengziensis sp. nov., two acidophilic bacteria isolated from acid mine drainage.</title>
        <authorList>
            <person name="Huang Y."/>
        </authorList>
    </citation>
    <scope>NUCLEOTIDE SEQUENCE [LARGE SCALE GENOMIC DNA]</scope>
    <source>
        <strain evidence="2 3">S30H14</strain>
    </source>
</reference>
<dbReference type="PANTHER" id="PTHR23303">
    <property type="entry name" value="CARBOXYPEPTIDASE REGULATORY REGION-CONTAINING"/>
    <property type="match status" value="1"/>
</dbReference>
<dbReference type="InterPro" id="IPR008969">
    <property type="entry name" value="CarboxyPept-like_regulatory"/>
</dbReference>
<dbReference type="PANTHER" id="PTHR23303:SF14">
    <property type="entry name" value="BOS COMPLEX SUBUNIT NOMO1-RELATED"/>
    <property type="match status" value="1"/>
</dbReference>
<dbReference type="KEGG" id="afx:JZ786_22595"/>
<proteinExistence type="predicted"/>
<keyword evidence="2" id="KW-0378">Hydrolase</keyword>
<organism evidence="2 3">
    <name type="scientific">Alicyclobacillus mengziensis</name>
    <dbReference type="NCBI Taxonomy" id="2931921"/>
    <lineage>
        <taxon>Bacteria</taxon>
        <taxon>Bacillati</taxon>
        <taxon>Bacillota</taxon>
        <taxon>Bacilli</taxon>
        <taxon>Bacillales</taxon>
        <taxon>Alicyclobacillaceae</taxon>
        <taxon>Alicyclobacillus</taxon>
    </lineage>
</organism>
<gene>
    <name evidence="2" type="ORF">JZ786_22595</name>
</gene>
<dbReference type="Proteomes" id="UP000663505">
    <property type="component" value="Chromosome"/>
</dbReference>
<dbReference type="AlphaFoldDB" id="A0A9X7VYL4"/>